<dbReference type="EMBL" id="LAZR01010558">
    <property type="protein sequence ID" value="KKM66314.1"/>
    <property type="molecule type" value="Genomic_DNA"/>
</dbReference>
<reference evidence="2" key="1">
    <citation type="journal article" date="2015" name="Nature">
        <title>Complex archaea that bridge the gap between prokaryotes and eukaryotes.</title>
        <authorList>
            <person name="Spang A."/>
            <person name="Saw J.H."/>
            <person name="Jorgensen S.L."/>
            <person name="Zaremba-Niedzwiedzka K."/>
            <person name="Martijn J."/>
            <person name="Lind A.E."/>
            <person name="van Eijk R."/>
            <person name="Schleper C."/>
            <person name="Guy L."/>
            <person name="Ettema T.J."/>
        </authorList>
    </citation>
    <scope>NUCLEOTIDE SEQUENCE</scope>
</reference>
<protein>
    <submittedName>
        <fullName evidence="2">Uncharacterized protein</fullName>
    </submittedName>
</protein>
<evidence type="ECO:0000313" key="2">
    <source>
        <dbReference type="EMBL" id="KKM66314.1"/>
    </source>
</evidence>
<keyword evidence="1" id="KW-0812">Transmembrane</keyword>
<feature type="non-terminal residue" evidence="2">
    <location>
        <position position="1"/>
    </location>
</feature>
<organism evidence="2">
    <name type="scientific">marine sediment metagenome</name>
    <dbReference type="NCBI Taxonomy" id="412755"/>
    <lineage>
        <taxon>unclassified sequences</taxon>
        <taxon>metagenomes</taxon>
        <taxon>ecological metagenomes</taxon>
    </lineage>
</organism>
<keyword evidence="1" id="KW-0472">Membrane</keyword>
<feature type="transmembrane region" description="Helical" evidence="1">
    <location>
        <begin position="15"/>
        <end position="38"/>
    </location>
</feature>
<proteinExistence type="predicted"/>
<name>A0A0F9J973_9ZZZZ</name>
<evidence type="ECO:0000256" key="1">
    <source>
        <dbReference type="SAM" id="Phobius"/>
    </source>
</evidence>
<accession>A0A0F9J973</accession>
<sequence>NYTTSVLNTGQQFPVVGTIIGVALLLFILISLLIFALVRMSKVGGGSGGNFG</sequence>
<dbReference type="AlphaFoldDB" id="A0A0F9J973"/>
<comment type="caution">
    <text evidence="2">The sequence shown here is derived from an EMBL/GenBank/DDBJ whole genome shotgun (WGS) entry which is preliminary data.</text>
</comment>
<gene>
    <name evidence="2" type="ORF">LCGC14_1482500</name>
</gene>
<keyword evidence="1" id="KW-1133">Transmembrane helix</keyword>